<name>A0A3M3A7Y3_PSEA0</name>
<dbReference type="InterPro" id="IPR005119">
    <property type="entry name" value="LysR_subst-bd"/>
</dbReference>
<dbReference type="Proteomes" id="UP000272627">
    <property type="component" value="Unassembled WGS sequence"/>
</dbReference>
<evidence type="ECO:0000256" key="4">
    <source>
        <dbReference type="ARBA" id="ARBA00023163"/>
    </source>
</evidence>
<comment type="caution">
    <text evidence="6">The sequence shown here is derived from an EMBL/GenBank/DDBJ whole genome shotgun (WGS) entry which is preliminary data.</text>
</comment>
<sequence>MITVAGICSVSSTARRMRSFGRDIQVASLPVTEWNVHRPRLSGFTRGLPMRHLDTDCLAAFVAVIDCGGFTTAGERIGKTQAAVSLMLGRLESRVGRKLLERSRRGVTLTEHGERLIGYARRIQMLEDEALAALDCGQEATRVRIGMPDDYLESLGCELMQAFTLRYPHLQVEIICDFSSRLESMITEGSIDLAIITRSGTKVQGELLRCEPMLWCAAPGHFPEQQKVLPLSLFTESCRARPQIIEALDLLGTPWRVVSSSSHLPGVMHSVRLGTSVTVLPASVVPSGWRILKSEQLPRLPSIELELLVPEHALLNTRRLAHFVRDCFQAESRSESESQSESQSEAMAAL</sequence>
<dbReference type="GO" id="GO:0003677">
    <property type="term" value="F:DNA binding"/>
    <property type="evidence" value="ECO:0007669"/>
    <property type="project" value="UniProtKB-KW"/>
</dbReference>
<dbReference type="InterPro" id="IPR036388">
    <property type="entry name" value="WH-like_DNA-bd_sf"/>
</dbReference>
<keyword evidence="2" id="KW-0805">Transcription regulation</keyword>
<dbReference type="InterPro" id="IPR050176">
    <property type="entry name" value="LTTR"/>
</dbReference>
<gene>
    <name evidence="6" type="ORF">ALQ86_100739</name>
</gene>
<accession>A0A3M3A7Y3</accession>
<dbReference type="InterPro" id="IPR000847">
    <property type="entry name" value="LysR_HTH_N"/>
</dbReference>
<evidence type="ECO:0000256" key="1">
    <source>
        <dbReference type="ARBA" id="ARBA00009437"/>
    </source>
</evidence>
<dbReference type="InterPro" id="IPR036390">
    <property type="entry name" value="WH_DNA-bd_sf"/>
</dbReference>
<dbReference type="GO" id="GO:0003700">
    <property type="term" value="F:DNA-binding transcription factor activity"/>
    <property type="evidence" value="ECO:0007669"/>
    <property type="project" value="InterPro"/>
</dbReference>
<dbReference type="Gene3D" id="3.40.190.10">
    <property type="entry name" value="Periplasmic binding protein-like II"/>
    <property type="match status" value="2"/>
</dbReference>
<evidence type="ECO:0000256" key="3">
    <source>
        <dbReference type="ARBA" id="ARBA00023125"/>
    </source>
</evidence>
<reference evidence="6 7" key="1">
    <citation type="submission" date="2018-08" db="EMBL/GenBank/DDBJ databases">
        <title>Recombination of ecologically and evolutionarily significant loci maintains genetic cohesion in the Pseudomonas syringae species complex.</title>
        <authorList>
            <person name="Dillon M."/>
            <person name="Thakur S."/>
            <person name="Almeida R.N.D."/>
            <person name="Weir B.S."/>
            <person name="Guttman D.S."/>
        </authorList>
    </citation>
    <scope>NUCLEOTIDE SEQUENCE [LARGE SCALE GENOMIC DNA]</scope>
    <source>
        <strain evidence="6 7">ICMP 8636</strain>
    </source>
</reference>
<evidence type="ECO:0000313" key="7">
    <source>
        <dbReference type="Proteomes" id="UP000272627"/>
    </source>
</evidence>
<dbReference type="AlphaFoldDB" id="A0A3M3A7Y3"/>
<comment type="similarity">
    <text evidence="1">Belongs to the LysR transcriptional regulatory family.</text>
</comment>
<dbReference type="Pfam" id="PF00126">
    <property type="entry name" value="HTH_1"/>
    <property type="match status" value="1"/>
</dbReference>
<evidence type="ECO:0000313" key="6">
    <source>
        <dbReference type="EMBL" id="RML96396.1"/>
    </source>
</evidence>
<dbReference type="EMBL" id="RBOA01000410">
    <property type="protein sequence ID" value="RML96396.1"/>
    <property type="molecule type" value="Genomic_DNA"/>
</dbReference>
<dbReference type="PANTHER" id="PTHR30579">
    <property type="entry name" value="TRANSCRIPTIONAL REGULATOR"/>
    <property type="match status" value="1"/>
</dbReference>
<feature type="domain" description="HTH lysR-type" evidence="5">
    <location>
        <begin position="53"/>
        <end position="110"/>
    </location>
</feature>
<evidence type="ECO:0000259" key="5">
    <source>
        <dbReference type="PROSITE" id="PS50931"/>
    </source>
</evidence>
<keyword evidence="4" id="KW-0804">Transcription</keyword>
<organism evidence="6 7">
    <name type="scientific">Pseudomonas amygdali pv. eriobotryae</name>
    <dbReference type="NCBI Taxonomy" id="129137"/>
    <lineage>
        <taxon>Bacteria</taxon>
        <taxon>Pseudomonadati</taxon>
        <taxon>Pseudomonadota</taxon>
        <taxon>Gammaproteobacteria</taxon>
        <taxon>Pseudomonadales</taxon>
        <taxon>Pseudomonadaceae</taxon>
        <taxon>Pseudomonas</taxon>
        <taxon>Pseudomonas amygdali</taxon>
    </lineage>
</organism>
<dbReference type="SUPFAM" id="SSF53850">
    <property type="entry name" value="Periplasmic binding protein-like II"/>
    <property type="match status" value="1"/>
</dbReference>
<dbReference type="Gene3D" id="1.10.10.10">
    <property type="entry name" value="Winged helix-like DNA-binding domain superfamily/Winged helix DNA-binding domain"/>
    <property type="match status" value="1"/>
</dbReference>
<dbReference type="SUPFAM" id="SSF46785">
    <property type="entry name" value="Winged helix' DNA-binding domain"/>
    <property type="match status" value="1"/>
</dbReference>
<keyword evidence="3" id="KW-0238">DNA-binding</keyword>
<evidence type="ECO:0000256" key="2">
    <source>
        <dbReference type="ARBA" id="ARBA00023015"/>
    </source>
</evidence>
<protein>
    <submittedName>
        <fullName evidence="6">LysR family transcriptional regulator</fullName>
    </submittedName>
</protein>
<dbReference type="Pfam" id="PF03466">
    <property type="entry name" value="LysR_substrate"/>
    <property type="match status" value="1"/>
</dbReference>
<dbReference type="PROSITE" id="PS50931">
    <property type="entry name" value="HTH_LYSR"/>
    <property type="match status" value="1"/>
</dbReference>
<proteinExistence type="inferred from homology"/>
<dbReference type="PANTHER" id="PTHR30579:SF7">
    <property type="entry name" value="HTH-TYPE TRANSCRIPTIONAL REGULATOR LRHA-RELATED"/>
    <property type="match status" value="1"/>
</dbReference>